<dbReference type="EMBL" id="JAJJMB010006856">
    <property type="protein sequence ID" value="KAI3933289.1"/>
    <property type="molecule type" value="Genomic_DNA"/>
</dbReference>
<sequence>MNFLPTSQYLIAETDRLALLAFKDKIKDPFGALISWNESSHCNNWTGIICSRRHPSRVVSLDLHSMSLEGSISPHIGNLSFLKYFDMYDNQFTGEIPQEIGHLSRLRFLWLARNTLTGKIPRNLSSCKSLKDLVLIQNDLRSSCRA</sequence>
<dbReference type="PANTHER" id="PTHR48060">
    <property type="entry name" value="DNA DAMAGE-REPAIR/TOLERATION PROTEIN DRT100"/>
    <property type="match status" value="1"/>
</dbReference>
<keyword evidence="6" id="KW-1185">Reference proteome</keyword>
<proteinExistence type="predicted"/>
<dbReference type="InterPro" id="IPR032675">
    <property type="entry name" value="LRR_dom_sf"/>
</dbReference>
<dbReference type="Gene3D" id="3.80.10.10">
    <property type="entry name" value="Ribonuclease Inhibitor"/>
    <property type="match status" value="1"/>
</dbReference>
<evidence type="ECO:0000313" key="5">
    <source>
        <dbReference type="EMBL" id="KAI3933289.1"/>
    </source>
</evidence>
<feature type="domain" description="Leucine-rich repeat-containing N-terminal plant-type" evidence="4">
    <location>
        <begin position="13"/>
        <end position="51"/>
    </location>
</feature>
<dbReference type="InterPro" id="IPR053211">
    <property type="entry name" value="DNA_repair-toleration"/>
</dbReference>
<dbReference type="InterPro" id="IPR013210">
    <property type="entry name" value="LRR_N_plant-typ"/>
</dbReference>
<keyword evidence="3" id="KW-0677">Repeat</keyword>
<organism evidence="5 6">
    <name type="scientific">Papaver atlanticum</name>
    <dbReference type="NCBI Taxonomy" id="357466"/>
    <lineage>
        <taxon>Eukaryota</taxon>
        <taxon>Viridiplantae</taxon>
        <taxon>Streptophyta</taxon>
        <taxon>Embryophyta</taxon>
        <taxon>Tracheophyta</taxon>
        <taxon>Spermatophyta</taxon>
        <taxon>Magnoliopsida</taxon>
        <taxon>Ranunculales</taxon>
        <taxon>Papaveraceae</taxon>
        <taxon>Papaveroideae</taxon>
        <taxon>Papaver</taxon>
    </lineage>
</organism>
<evidence type="ECO:0000256" key="2">
    <source>
        <dbReference type="ARBA" id="ARBA00022729"/>
    </source>
</evidence>
<keyword evidence="1" id="KW-0433">Leucine-rich repeat</keyword>
<evidence type="ECO:0000256" key="1">
    <source>
        <dbReference type="ARBA" id="ARBA00022614"/>
    </source>
</evidence>
<evidence type="ECO:0000259" key="4">
    <source>
        <dbReference type="Pfam" id="PF08263"/>
    </source>
</evidence>
<accession>A0AAD4T0J6</accession>
<dbReference type="Pfam" id="PF08263">
    <property type="entry name" value="LRRNT_2"/>
    <property type="match status" value="1"/>
</dbReference>
<evidence type="ECO:0000256" key="3">
    <source>
        <dbReference type="ARBA" id="ARBA00022737"/>
    </source>
</evidence>
<protein>
    <recommendedName>
        <fullName evidence="4">Leucine-rich repeat-containing N-terminal plant-type domain-containing protein</fullName>
    </recommendedName>
</protein>
<dbReference type="AlphaFoldDB" id="A0AAD4T0J6"/>
<reference evidence="5" key="1">
    <citation type="submission" date="2022-04" db="EMBL/GenBank/DDBJ databases">
        <title>A functionally conserved STORR gene fusion in Papaver species that diverged 16.8 million years ago.</title>
        <authorList>
            <person name="Catania T."/>
        </authorList>
    </citation>
    <scope>NUCLEOTIDE SEQUENCE</scope>
    <source>
        <strain evidence="5">S-188037</strain>
    </source>
</reference>
<dbReference type="PANTHER" id="PTHR48060:SF21">
    <property type="entry name" value="L DOMAIN-LIKE PROTEIN"/>
    <property type="match status" value="1"/>
</dbReference>
<dbReference type="Proteomes" id="UP001202328">
    <property type="component" value="Unassembled WGS sequence"/>
</dbReference>
<evidence type="ECO:0000313" key="6">
    <source>
        <dbReference type="Proteomes" id="UP001202328"/>
    </source>
</evidence>
<dbReference type="InterPro" id="IPR001611">
    <property type="entry name" value="Leu-rich_rpt"/>
</dbReference>
<gene>
    <name evidence="5" type="ORF">MKW98_006648</name>
</gene>
<comment type="caution">
    <text evidence="5">The sequence shown here is derived from an EMBL/GenBank/DDBJ whole genome shotgun (WGS) entry which is preliminary data.</text>
</comment>
<dbReference type="FunFam" id="3.80.10.10:FF:000627">
    <property type="entry name" value="Probable leucine-rich repeat receptor-like protein kinase At2g33170"/>
    <property type="match status" value="1"/>
</dbReference>
<dbReference type="Pfam" id="PF00560">
    <property type="entry name" value="LRR_1"/>
    <property type="match status" value="2"/>
</dbReference>
<keyword evidence="2" id="KW-0732">Signal</keyword>
<name>A0AAD4T0J6_9MAGN</name>
<dbReference type="SUPFAM" id="SSF52058">
    <property type="entry name" value="L domain-like"/>
    <property type="match status" value="1"/>
</dbReference>